<organism evidence="3 4">
    <name type="scientific">Geodermatophilus sabuli</name>
    <dbReference type="NCBI Taxonomy" id="1564158"/>
    <lineage>
        <taxon>Bacteria</taxon>
        <taxon>Bacillati</taxon>
        <taxon>Actinomycetota</taxon>
        <taxon>Actinomycetes</taxon>
        <taxon>Geodermatophilales</taxon>
        <taxon>Geodermatophilaceae</taxon>
        <taxon>Geodermatophilus</taxon>
    </lineage>
</organism>
<feature type="domain" description="FAS1" evidence="2">
    <location>
        <begin position="75"/>
        <end position="212"/>
    </location>
</feature>
<dbReference type="AlphaFoldDB" id="A0A285E8Y8"/>
<dbReference type="GO" id="GO:0007155">
    <property type="term" value="P:cell adhesion"/>
    <property type="evidence" value="ECO:0007669"/>
    <property type="project" value="TreeGrafter"/>
</dbReference>
<dbReference type="SMART" id="SM00554">
    <property type="entry name" value="FAS1"/>
    <property type="match status" value="1"/>
</dbReference>
<dbReference type="EMBL" id="OBDO01000002">
    <property type="protein sequence ID" value="SNX95430.1"/>
    <property type="molecule type" value="Genomic_DNA"/>
</dbReference>
<dbReference type="GO" id="GO:0050839">
    <property type="term" value="F:cell adhesion molecule binding"/>
    <property type="evidence" value="ECO:0007669"/>
    <property type="project" value="TreeGrafter"/>
</dbReference>
<sequence>MTRTPARSALLAAATALVVLLAGCGSGDSAEGSAAQPGSAAATTAAEAPVATGPFGAGCGALPPEGEGSLAGMADDLLATAVSNNPVLSNLMVTLHMATLVDSLNTTEDLTVLAPVNQAYEAVPAEMLDPLLADTPRLTELITHHVVPGRLGPDELAGTHTTLSGGQVTVEGSGESFMITADQTLVGATGATVVCGNVQTANATVYLIDQVLTPPAD</sequence>
<keyword evidence="1" id="KW-0732">Signal</keyword>
<dbReference type="PROSITE" id="PS50213">
    <property type="entry name" value="FAS1"/>
    <property type="match status" value="1"/>
</dbReference>
<dbReference type="Pfam" id="PF02469">
    <property type="entry name" value="Fasciclin"/>
    <property type="match status" value="1"/>
</dbReference>
<evidence type="ECO:0000313" key="4">
    <source>
        <dbReference type="Proteomes" id="UP000219514"/>
    </source>
</evidence>
<reference evidence="3 4" key="1">
    <citation type="submission" date="2017-09" db="EMBL/GenBank/DDBJ databases">
        <authorList>
            <person name="Ehlers B."/>
            <person name="Leendertz F.H."/>
        </authorList>
    </citation>
    <scope>NUCLEOTIDE SEQUENCE [LARGE SCALE GENOMIC DNA]</scope>
    <source>
        <strain evidence="3 4">DSM 46844</strain>
    </source>
</reference>
<proteinExistence type="predicted"/>
<dbReference type="InterPro" id="IPR000782">
    <property type="entry name" value="FAS1_domain"/>
</dbReference>
<accession>A0A285E8Y8</accession>
<evidence type="ECO:0000259" key="2">
    <source>
        <dbReference type="PROSITE" id="PS50213"/>
    </source>
</evidence>
<evidence type="ECO:0000313" key="3">
    <source>
        <dbReference type="EMBL" id="SNX95430.1"/>
    </source>
</evidence>
<keyword evidence="4" id="KW-1185">Reference proteome</keyword>
<gene>
    <name evidence="3" type="ORF">SAMN06893097_102126</name>
</gene>
<dbReference type="GO" id="GO:0031012">
    <property type="term" value="C:extracellular matrix"/>
    <property type="evidence" value="ECO:0007669"/>
    <property type="project" value="TreeGrafter"/>
</dbReference>
<dbReference type="Gene3D" id="2.30.180.10">
    <property type="entry name" value="FAS1 domain"/>
    <property type="match status" value="1"/>
</dbReference>
<dbReference type="InterPro" id="IPR036378">
    <property type="entry name" value="FAS1_dom_sf"/>
</dbReference>
<name>A0A285E8Y8_9ACTN</name>
<dbReference type="PANTHER" id="PTHR10900">
    <property type="entry name" value="PERIOSTIN-RELATED"/>
    <property type="match status" value="1"/>
</dbReference>
<dbReference type="PANTHER" id="PTHR10900:SF77">
    <property type="entry name" value="FI19380P1"/>
    <property type="match status" value="1"/>
</dbReference>
<dbReference type="InterPro" id="IPR050904">
    <property type="entry name" value="Adhesion/Biosynth-related"/>
</dbReference>
<dbReference type="RefSeq" id="WP_216359633.1">
    <property type="nucleotide sequence ID" value="NZ_JACHXB010000003.1"/>
</dbReference>
<evidence type="ECO:0000256" key="1">
    <source>
        <dbReference type="SAM" id="SignalP"/>
    </source>
</evidence>
<dbReference type="Proteomes" id="UP000219514">
    <property type="component" value="Unassembled WGS sequence"/>
</dbReference>
<dbReference type="PROSITE" id="PS51257">
    <property type="entry name" value="PROKAR_LIPOPROTEIN"/>
    <property type="match status" value="1"/>
</dbReference>
<dbReference type="GO" id="GO:0030198">
    <property type="term" value="P:extracellular matrix organization"/>
    <property type="evidence" value="ECO:0007669"/>
    <property type="project" value="TreeGrafter"/>
</dbReference>
<feature type="chain" id="PRO_5012357317" evidence="1">
    <location>
        <begin position="31"/>
        <end position="217"/>
    </location>
</feature>
<protein>
    <submittedName>
        <fullName evidence="3">Uncaracterized surface protein containing fasciclin (FAS1) repeats</fullName>
    </submittedName>
</protein>
<dbReference type="SUPFAM" id="SSF82153">
    <property type="entry name" value="FAS1 domain"/>
    <property type="match status" value="1"/>
</dbReference>
<dbReference type="GO" id="GO:0005615">
    <property type="term" value="C:extracellular space"/>
    <property type="evidence" value="ECO:0007669"/>
    <property type="project" value="TreeGrafter"/>
</dbReference>
<feature type="signal peptide" evidence="1">
    <location>
        <begin position="1"/>
        <end position="30"/>
    </location>
</feature>